<keyword evidence="2" id="KW-1185">Reference proteome</keyword>
<gene>
    <name evidence="1" type="ORF">BN863_16680</name>
</gene>
<proteinExistence type="predicted"/>
<dbReference type="HOGENOM" id="CLU_168069_1_0_10"/>
<dbReference type="InterPro" id="IPR032593">
    <property type="entry name" value="DUF4907"/>
</dbReference>
<dbReference type="Proteomes" id="UP000016160">
    <property type="component" value="Chromosome"/>
</dbReference>
<organism evidence="1 2">
    <name type="scientific">Formosa agariphila (strain DSM 15362 / KCTC 12365 / LMG 23005 / KMM 3901 / M-2Alg 35-1)</name>
    <dbReference type="NCBI Taxonomy" id="1347342"/>
    <lineage>
        <taxon>Bacteria</taxon>
        <taxon>Pseudomonadati</taxon>
        <taxon>Bacteroidota</taxon>
        <taxon>Flavobacteriia</taxon>
        <taxon>Flavobacteriales</taxon>
        <taxon>Flavobacteriaceae</taxon>
        <taxon>Formosa</taxon>
    </lineage>
</organism>
<dbReference type="Pfam" id="PF16250">
    <property type="entry name" value="DUF4907"/>
    <property type="match status" value="1"/>
</dbReference>
<name>T2KKX7_FORAG</name>
<sequence>MTKGTDAVHYSTNVYAINTGYGYEVKLGEKVLIKQDHIPAVSEQHTFCNEDDAQNIAELVVLKLKNKENPRVTKAELQAKAITLDCLN</sequence>
<evidence type="ECO:0008006" key="3">
    <source>
        <dbReference type="Google" id="ProtNLM"/>
    </source>
</evidence>
<accession>T2KKX7</accession>
<evidence type="ECO:0000313" key="1">
    <source>
        <dbReference type="EMBL" id="CDF79380.1"/>
    </source>
</evidence>
<dbReference type="EMBL" id="HG315671">
    <property type="protein sequence ID" value="CDF79380.1"/>
    <property type="molecule type" value="Genomic_DNA"/>
</dbReference>
<dbReference type="eggNOG" id="ENOG5033AXS">
    <property type="taxonomic scope" value="Bacteria"/>
</dbReference>
<protein>
    <recommendedName>
        <fullName evidence="3">DUF4907 domain-containing protein</fullName>
    </recommendedName>
</protein>
<dbReference type="STRING" id="1347342.BN863_16680"/>
<dbReference type="AlphaFoldDB" id="T2KKX7"/>
<dbReference type="PATRIC" id="fig|1347342.6.peg.1673"/>
<evidence type="ECO:0000313" key="2">
    <source>
        <dbReference type="Proteomes" id="UP000016160"/>
    </source>
</evidence>
<reference evidence="1 2" key="1">
    <citation type="journal article" date="2013" name="Appl. Environ. Microbiol.">
        <title>The genome of the alga-associated marine flavobacterium Formosa agariphila KMM 3901T reveals a broad potential for degradation of algal polysaccharides.</title>
        <authorList>
            <person name="Mann A.J."/>
            <person name="Hahnke R.L."/>
            <person name="Huang S."/>
            <person name="Werner J."/>
            <person name="Xing P."/>
            <person name="Barbeyron T."/>
            <person name="Huettel B."/>
            <person name="Stueber K."/>
            <person name="Reinhardt R."/>
            <person name="Harder J."/>
            <person name="Gloeckner F.O."/>
            <person name="Amann R.I."/>
            <person name="Teeling H."/>
        </authorList>
    </citation>
    <scope>NUCLEOTIDE SEQUENCE [LARGE SCALE GENOMIC DNA]</scope>
    <source>
        <strain evidence="2">DSM 15362 / KCTC 12365 / LMG 23005 / KMM 3901</strain>
    </source>
</reference>